<organism evidence="1 2">
    <name type="scientific">Aerophobetes bacterium</name>
    <dbReference type="NCBI Taxonomy" id="2030807"/>
    <lineage>
        <taxon>Bacteria</taxon>
        <taxon>Candidatus Aerophobota</taxon>
    </lineage>
</organism>
<proteinExistence type="predicted"/>
<protein>
    <recommendedName>
        <fullName evidence="3">Intracellular proteinase inhibitor BsuPI domain-containing protein</fullName>
    </recommendedName>
</protein>
<reference evidence="2" key="1">
    <citation type="submission" date="2017-08" db="EMBL/GenBank/DDBJ databases">
        <title>A dynamic microbial community with high functional redundancy inhabits the cold, oxic subseafloor aquifer.</title>
        <authorList>
            <person name="Tully B.J."/>
            <person name="Wheat C.G."/>
            <person name="Glazer B.T."/>
            <person name="Huber J.A."/>
        </authorList>
    </citation>
    <scope>NUCLEOTIDE SEQUENCE [LARGE SCALE GENOMIC DNA]</scope>
</reference>
<name>A0A2A4X3L1_UNCAE</name>
<dbReference type="EMBL" id="NVUK01000019">
    <property type="protein sequence ID" value="PCI77193.1"/>
    <property type="molecule type" value="Genomic_DNA"/>
</dbReference>
<evidence type="ECO:0000313" key="2">
    <source>
        <dbReference type="Proteomes" id="UP000218775"/>
    </source>
</evidence>
<dbReference type="AlphaFoldDB" id="A0A2A4X3L1"/>
<comment type="caution">
    <text evidence="1">The sequence shown here is derived from an EMBL/GenBank/DDBJ whole genome shotgun (WGS) entry which is preliminary data.</text>
</comment>
<evidence type="ECO:0008006" key="3">
    <source>
        <dbReference type="Google" id="ProtNLM"/>
    </source>
</evidence>
<evidence type="ECO:0000313" key="1">
    <source>
        <dbReference type="EMBL" id="PCI77193.1"/>
    </source>
</evidence>
<dbReference type="Proteomes" id="UP000218775">
    <property type="component" value="Unassembled WGS sequence"/>
</dbReference>
<accession>A0A2A4X3L1</accession>
<sequence>MKTLVYSFLFSLIVPCLLFGENITLFNDSKITLNATIYKQQNVVFSVILQEGQAYTWQDSQGGSKNYQKGPFSIIFTCKNGSTWGVINNANWGFTYKANAASGNKRCK</sequence>
<gene>
    <name evidence="1" type="ORF">COB21_03405</name>
</gene>